<sequence length="591" mass="68496">MKDPRPFYENEIAKLKDTLVKQKQVLTQISLMRLLVFVGTCALLYLFSKNAIWMWTSFVFGAGLFLFLLRSHADKRTIFELNKELKRINEEEIEVLKGNYLDRFDGKVFEEPSHFFSSDIDLFGRGSFFQYANRTGLKKGTDYLCNMLLSNSIDNIHRKQEAIQELSTMPKWVQRYTALGRLTKTELSSKTIINWLQTYVPFIPDKLKRVPAIFGFISVVFFTLVVLKIVNWWFLGIWFLLGLVFSGFFLKRNNELNAKTSKVKDTIEQYSLLLQEIENQNFRTDLLLTERKKIESGQEKASIIFKRFSNAMDRFDNRNNVFVALLGNGFFLWDLQSAYQIEQWIVKYNHLVGQWFATIAFFDAYNSFGTFAFNHSEFTFPTIEKDTDYLIQAKSLGHPLIETEKRINSDLRLGKDDFFVVTGANMAGKSTFLRTASLYVLMSNLGLPVCAEESAYVPIKLITSMRTTDSLADQSSYFFSELTRLQFIMEQLEQDTYLVILDEILKGTNSVDKAQGSKRLIERLVERGVPGIIATHDLSLCEIASSLKEVKNYFFETEIKDDELHFDYQLKEGVCKNMNASFLLKKMKIVE</sequence>
<feature type="transmembrane region" description="Helical" evidence="4">
    <location>
        <begin position="25"/>
        <end position="46"/>
    </location>
</feature>
<organism evidence="6 7">
    <name type="scientific">Flagellimonas meridianipacifica</name>
    <dbReference type="NCBI Taxonomy" id="1080225"/>
    <lineage>
        <taxon>Bacteria</taxon>
        <taxon>Pseudomonadati</taxon>
        <taxon>Bacteroidota</taxon>
        <taxon>Flavobacteriia</taxon>
        <taxon>Flavobacteriales</taxon>
        <taxon>Flavobacteriaceae</taxon>
        <taxon>Flagellimonas</taxon>
    </lineage>
</organism>
<proteinExistence type="predicted"/>
<dbReference type="Proteomes" id="UP000237640">
    <property type="component" value="Unassembled WGS sequence"/>
</dbReference>
<dbReference type="GO" id="GO:0140664">
    <property type="term" value="F:ATP-dependent DNA damage sensor activity"/>
    <property type="evidence" value="ECO:0007669"/>
    <property type="project" value="InterPro"/>
</dbReference>
<evidence type="ECO:0000256" key="1">
    <source>
        <dbReference type="ARBA" id="ARBA00022741"/>
    </source>
</evidence>
<dbReference type="PANTHER" id="PTHR11361">
    <property type="entry name" value="DNA MISMATCH REPAIR PROTEIN MUTS FAMILY MEMBER"/>
    <property type="match status" value="1"/>
</dbReference>
<dbReference type="InterPro" id="IPR000432">
    <property type="entry name" value="DNA_mismatch_repair_MutS_C"/>
</dbReference>
<dbReference type="GO" id="GO:0030983">
    <property type="term" value="F:mismatched DNA binding"/>
    <property type="evidence" value="ECO:0007669"/>
    <property type="project" value="InterPro"/>
</dbReference>
<feature type="domain" description="DNA mismatch repair proteins mutS family" evidence="5">
    <location>
        <begin position="416"/>
        <end position="588"/>
    </location>
</feature>
<dbReference type="InterPro" id="IPR027417">
    <property type="entry name" value="P-loop_NTPase"/>
</dbReference>
<evidence type="ECO:0000313" key="7">
    <source>
        <dbReference type="Proteomes" id="UP000237640"/>
    </source>
</evidence>
<dbReference type="OrthoDB" id="9802448at2"/>
<keyword evidence="4" id="KW-0812">Transmembrane</keyword>
<comment type="caution">
    <text evidence="6">The sequence shown here is derived from an EMBL/GenBank/DDBJ whole genome shotgun (WGS) entry which is preliminary data.</text>
</comment>
<feature type="transmembrane region" description="Helical" evidence="4">
    <location>
        <begin position="210"/>
        <end position="227"/>
    </location>
</feature>
<dbReference type="SUPFAM" id="SSF52540">
    <property type="entry name" value="P-loop containing nucleoside triphosphate hydrolases"/>
    <property type="match status" value="1"/>
</dbReference>
<evidence type="ECO:0000259" key="5">
    <source>
        <dbReference type="SMART" id="SM00534"/>
    </source>
</evidence>
<keyword evidence="4" id="KW-0472">Membrane</keyword>
<keyword evidence="2" id="KW-0067">ATP-binding</keyword>
<evidence type="ECO:0000313" key="6">
    <source>
        <dbReference type="EMBL" id="PRX55226.1"/>
    </source>
</evidence>
<dbReference type="AlphaFoldDB" id="A0A2T0MCK8"/>
<dbReference type="GO" id="GO:0005829">
    <property type="term" value="C:cytosol"/>
    <property type="evidence" value="ECO:0007669"/>
    <property type="project" value="TreeGrafter"/>
</dbReference>
<dbReference type="RefSeq" id="WP_106146929.1">
    <property type="nucleotide sequence ID" value="NZ_PVYX01000002.1"/>
</dbReference>
<keyword evidence="3" id="KW-0238">DNA-binding</keyword>
<accession>A0A2T0MCK8</accession>
<feature type="transmembrane region" description="Helical" evidence="4">
    <location>
        <begin position="52"/>
        <end position="69"/>
    </location>
</feature>
<name>A0A2T0MCK8_9FLAO</name>
<keyword evidence="7" id="KW-1185">Reference proteome</keyword>
<keyword evidence="1" id="KW-0547">Nucleotide-binding</keyword>
<dbReference type="PANTHER" id="PTHR11361:SF99">
    <property type="entry name" value="DNA MISMATCH REPAIR PROTEIN"/>
    <property type="match status" value="1"/>
</dbReference>
<dbReference type="EMBL" id="PVYX01000002">
    <property type="protein sequence ID" value="PRX55226.1"/>
    <property type="molecule type" value="Genomic_DNA"/>
</dbReference>
<evidence type="ECO:0000256" key="4">
    <source>
        <dbReference type="SAM" id="Phobius"/>
    </source>
</evidence>
<dbReference type="GO" id="GO:0005524">
    <property type="term" value="F:ATP binding"/>
    <property type="evidence" value="ECO:0007669"/>
    <property type="project" value="UniProtKB-KW"/>
</dbReference>
<dbReference type="GO" id="GO:0006298">
    <property type="term" value="P:mismatch repair"/>
    <property type="evidence" value="ECO:0007669"/>
    <property type="project" value="InterPro"/>
</dbReference>
<evidence type="ECO:0000256" key="3">
    <source>
        <dbReference type="ARBA" id="ARBA00023125"/>
    </source>
</evidence>
<keyword evidence="4" id="KW-1133">Transmembrane helix</keyword>
<feature type="transmembrane region" description="Helical" evidence="4">
    <location>
        <begin position="233"/>
        <end position="250"/>
    </location>
</feature>
<evidence type="ECO:0000256" key="2">
    <source>
        <dbReference type="ARBA" id="ARBA00022840"/>
    </source>
</evidence>
<dbReference type="InterPro" id="IPR045076">
    <property type="entry name" value="MutS"/>
</dbReference>
<dbReference type="Pfam" id="PF00488">
    <property type="entry name" value="MutS_V"/>
    <property type="match status" value="1"/>
</dbReference>
<dbReference type="Gene3D" id="3.40.50.300">
    <property type="entry name" value="P-loop containing nucleotide triphosphate hydrolases"/>
    <property type="match status" value="1"/>
</dbReference>
<protein>
    <submittedName>
        <fullName evidence="6">MutS-like protein</fullName>
    </submittedName>
</protein>
<dbReference type="SMART" id="SM00534">
    <property type="entry name" value="MUTSac"/>
    <property type="match status" value="1"/>
</dbReference>
<reference evidence="6 7" key="1">
    <citation type="submission" date="2018-03" db="EMBL/GenBank/DDBJ databases">
        <title>Genomic Encyclopedia of Archaeal and Bacterial Type Strains, Phase II (KMG-II): from individual species to whole genera.</title>
        <authorList>
            <person name="Goeker M."/>
        </authorList>
    </citation>
    <scope>NUCLEOTIDE SEQUENCE [LARGE SCALE GENOMIC DNA]</scope>
    <source>
        <strain evidence="6 7">DSM 25027</strain>
    </source>
</reference>
<gene>
    <name evidence="6" type="ORF">CLV81_3635</name>
</gene>